<dbReference type="Pfam" id="PF00144">
    <property type="entry name" value="Beta-lactamase"/>
    <property type="match status" value="1"/>
</dbReference>
<evidence type="ECO:0000259" key="3">
    <source>
        <dbReference type="Pfam" id="PF00144"/>
    </source>
</evidence>
<evidence type="ECO:0000313" key="4">
    <source>
        <dbReference type="EMBL" id="GAB1318170.1"/>
    </source>
</evidence>
<dbReference type="Gene3D" id="3.40.710.10">
    <property type="entry name" value="DD-peptidase/beta-lactamase superfamily"/>
    <property type="match status" value="1"/>
</dbReference>
<keyword evidence="5" id="KW-1185">Reference proteome</keyword>
<proteinExistence type="inferred from homology"/>
<gene>
    <name evidence="4" type="ORF">MFIFM68171_08380</name>
</gene>
<dbReference type="SUPFAM" id="SSF56601">
    <property type="entry name" value="beta-lactamase/transpeptidase-like"/>
    <property type="match status" value="1"/>
</dbReference>
<comment type="caution">
    <text evidence="4">The sequence shown here is derived from an EMBL/GenBank/DDBJ whole genome shotgun (WGS) entry which is preliminary data.</text>
</comment>
<dbReference type="GO" id="GO:0016746">
    <property type="term" value="F:acyltransferase activity"/>
    <property type="evidence" value="ECO:0007669"/>
    <property type="project" value="UniProtKB-KW"/>
</dbReference>
<dbReference type="GeneID" id="98179123"/>
<name>A0ABQ0GK67_9PEZI</name>
<evidence type="ECO:0000256" key="1">
    <source>
        <dbReference type="ARBA" id="ARBA00009009"/>
    </source>
</evidence>
<keyword evidence="4" id="KW-0012">Acyltransferase</keyword>
<comment type="similarity">
    <text evidence="1">Belongs to the class-A beta-lactamase family.</text>
</comment>
<dbReference type="EMBL" id="BAAFSV010000004">
    <property type="protein sequence ID" value="GAB1318170.1"/>
    <property type="molecule type" value="Genomic_DNA"/>
</dbReference>
<reference evidence="4 5" key="1">
    <citation type="submission" date="2024-09" db="EMBL/GenBank/DDBJ databases">
        <title>Itraconazole resistance in Madurella fahalii resulting from another homologue of gene encoding cytochrome P450 14-alpha sterol demethylase (CYP51).</title>
        <authorList>
            <person name="Yoshioka I."/>
            <person name="Fahal A.H."/>
            <person name="Kaneko S."/>
            <person name="Yaguchi T."/>
        </authorList>
    </citation>
    <scope>NUCLEOTIDE SEQUENCE [LARGE SCALE GENOMIC DNA]</scope>
    <source>
        <strain evidence="4 5">IFM 68171</strain>
    </source>
</reference>
<dbReference type="InterPro" id="IPR012338">
    <property type="entry name" value="Beta-lactam/transpept-like"/>
</dbReference>
<evidence type="ECO:0000256" key="2">
    <source>
        <dbReference type="ARBA" id="ARBA00022801"/>
    </source>
</evidence>
<dbReference type="RefSeq" id="XP_070919901.1">
    <property type="nucleotide sequence ID" value="XM_071063800.1"/>
</dbReference>
<dbReference type="PANTHER" id="PTHR43283:SF17">
    <property type="entry name" value="(LOVD), PUTATIVE (AFU_ORTHOLOGUE AFUA_5G00920)-RELATED"/>
    <property type="match status" value="1"/>
</dbReference>
<keyword evidence="2" id="KW-0378">Hydrolase</keyword>
<dbReference type="PANTHER" id="PTHR43283">
    <property type="entry name" value="BETA-LACTAMASE-RELATED"/>
    <property type="match status" value="1"/>
</dbReference>
<dbReference type="InterPro" id="IPR050789">
    <property type="entry name" value="Diverse_Enzym_Activities"/>
</dbReference>
<evidence type="ECO:0000313" key="5">
    <source>
        <dbReference type="Proteomes" id="UP001628179"/>
    </source>
</evidence>
<sequence length="402" mass="43816">MENLDSILNKYVADGDDTVNKLLGAAFIVCNKNGILYQGAAGRIDIAPDSPKFSVDTWTWAASMSKIITMTGVMALVEKGSVGLDDDIRTVVPELGKLQILKGFTDDTPILEDNTRPITLRHLLTHGAGIGTDIADPELMKWSRAVGRTATCLDYTLEGWSVPMKFPPGEGWYYGGATEFAGVALERITGATLSDYMSEHVFKPLRMEDTTFYRNSMASRVAGRTAPCTMRNPETGALSAVPWVVPANPALLSLGSGLYMTAADHAKVLQSLLKSSAGEDGLLQKSTVDEMFRPQLSDLQRAVLKMVTDKFHDAMVPEFPPGMPLDHGISGIINLEDTPGKRRKGSMMWQGMANGHWWIDRESGIAATLFVSVLPQGDATVTRLYDELERTVYKDLLPNNGA</sequence>
<keyword evidence="4" id="KW-0808">Transferase</keyword>
<dbReference type="InterPro" id="IPR001466">
    <property type="entry name" value="Beta-lactam-related"/>
</dbReference>
<protein>
    <submittedName>
        <fullName evidence="4">Acyltransferase LovD</fullName>
    </submittedName>
</protein>
<dbReference type="Proteomes" id="UP001628179">
    <property type="component" value="Unassembled WGS sequence"/>
</dbReference>
<accession>A0ABQ0GK67</accession>
<organism evidence="4 5">
    <name type="scientific">Madurella fahalii</name>
    <dbReference type="NCBI Taxonomy" id="1157608"/>
    <lineage>
        <taxon>Eukaryota</taxon>
        <taxon>Fungi</taxon>
        <taxon>Dikarya</taxon>
        <taxon>Ascomycota</taxon>
        <taxon>Pezizomycotina</taxon>
        <taxon>Sordariomycetes</taxon>
        <taxon>Sordariomycetidae</taxon>
        <taxon>Sordariales</taxon>
        <taxon>Sordariales incertae sedis</taxon>
        <taxon>Madurella</taxon>
    </lineage>
</organism>
<feature type="domain" description="Beta-lactamase-related" evidence="3">
    <location>
        <begin position="21"/>
        <end position="379"/>
    </location>
</feature>